<keyword evidence="1" id="KW-0732">Signal</keyword>
<reference evidence="2" key="1">
    <citation type="submission" date="2022-10" db="EMBL/GenBank/DDBJ databases">
        <title>The complete genomes of actinobacterial strains from the NBC collection.</title>
        <authorList>
            <person name="Joergensen T.S."/>
            <person name="Alvarez Arevalo M."/>
            <person name="Sterndorff E.B."/>
            <person name="Faurdal D."/>
            <person name="Vuksanovic O."/>
            <person name="Mourched A.-S."/>
            <person name="Charusanti P."/>
            <person name="Shaw S."/>
            <person name="Blin K."/>
            <person name="Weber T."/>
        </authorList>
    </citation>
    <scope>NUCLEOTIDE SEQUENCE</scope>
    <source>
        <strain evidence="2">NBC_01432</strain>
    </source>
</reference>
<sequence>MTTRTTTRKLLCAAMAGSLVFLAGGCGDSDDGKAVDDYVTADKLCGGGAVTEDAAKALQVITGDTRFAASGTYSTVADAAEELTREAVPAASGYGDICRLYPEAPVDELRVTWDLSNMPPREGAASEFTILSMGEEAGAAHDTAFVTFPCSHKEHPLARPDYISVWVEATGRPTEPEGDVRPQKNAYATVTHSFALAMAKELGCEENGGLKAKPSLIPVT</sequence>
<evidence type="ECO:0008006" key="4">
    <source>
        <dbReference type="Google" id="ProtNLM"/>
    </source>
</evidence>
<organism evidence="2 3">
    <name type="scientific">Streptomyces niveus</name>
    <name type="common">Streptomyces spheroides</name>
    <dbReference type="NCBI Taxonomy" id="193462"/>
    <lineage>
        <taxon>Bacteria</taxon>
        <taxon>Bacillati</taxon>
        <taxon>Actinomycetota</taxon>
        <taxon>Actinomycetes</taxon>
        <taxon>Kitasatosporales</taxon>
        <taxon>Streptomycetaceae</taxon>
        <taxon>Streptomyces</taxon>
    </lineage>
</organism>
<gene>
    <name evidence="2" type="ORF">OG442_15290</name>
</gene>
<keyword evidence="3" id="KW-1185">Reference proteome</keyword>
<name>A0ABZ2A5S3_STRNV</name>
<feature type="signal peptide" evidence="1">
    <location>
        <begin position="1"/>
        <end position="23"/>
    </location>
</feature>
<protein>
    <recommendedName>
        <fullName evidence="4">DUF3558 domain-containing protein</fullName>
    </recommendedName>
</protein>
<evidence type="ECO:0000256" key="1">
    <source>
        <dbReference type="SAM" id="SignalP"/>
    </source>
</evidence>
<feature type="chain" id="PRO_5046017194" description="DUF3558 domain-containing protein" evidence="1">
    <location>
        <begin position="24"/>
        <end position="220"/>
    </location>
</feature>
<evidence type="ECO:0000313" key="2">
    <source>
        <dbReference type="EMBL" id="WUX52793.1"/>
    </source>
</evidence>
<accession>A0ABZ2A5S3</accession>
<dbReference type="RefSeq" id="WP_329076445.1">
    <property type="nucleotide sequence ID" value="NZ_CP109495.1"/>
</dbReference>
<proteinExistence type="predicted"/>
<dbReference type="Proteomes" id="UP001432209">
    <property type="component" value="Chromosome"/>
</dbReference>
<dbReference type="EMBL" id="CP109495">
    <property type="protein sequence ID" value="WUX52793.1"/>
    <property type="molecule type" value="Genomic_DNA"/>
</dbReference>
<dbReference type="PROSITE" id="PS51257">
    <property type="entry name" value="PROKAR_LIPOPROTEIN"/>
    <property type="match status" value="1"/>
</dbReference>
<evidence type="ECO:0000313" key="3">
    <source>
        <dbReference type="Proteomes" id="UP001432209"/>
    </source>
</evidence>